<dbReference type="InterPro" id="IPR045339">
    <property type="entry name" value="DUF6534"/>
</dbReference>
<comment type="caution">
    <text evidence="3">The sequence shown here is derived from an EMBL/GenBank/DDBJ whole genome shotgun (WGS) entry which is preliminary data.</text>
</comment>
<evidence type="ECO:0000313" key="4">
    <source>
        <dbReference type="Proteomes" id="UP001219525"/>
    </source>
</evidence>
<evidence type="ECO:0000313" key="3">
    <source>
        <dbReference type="EMBL" id="KAJ7210920.1"/>
    </source>
</evidence>
<dbReference type="PANTHER" id="PTHR40465:SF1">
    <property type="entry name" value="DUF6534 DOMAIN-CONTAINING PROTEIN"/>
    <property type="match status" value="1"/>
</dbReference>
<dbReference type="EMBL" id="JARJCW010000027">
    <property type="protein sequence ID" value="KAJ7210920.1"/>
    <property type="molecule type" value="Genomic_DNA"/>
</dbReference>
<feature type="domain" description="DUF6534" evidence="2">
    <location>
        <begin position="164"/>
        <end position="249"/>
    </location>
</feature>
<organism evidence="3 4">
    <name type="scientific">Mycena pura</name>
    <dbReference type="NCBI Taxonomy" id="153505"/>
    <lineage>
        <taxon>Eukaryota</taxon>
        <taxon>Fungi</taxon>
        <taxon>Dikarya</taxon>
        <taxon>Basidiomycota</taxon>
        <taxon>Agaricomycotina</taxon>
        <taxon>Agaricomycetes</taxon>
        <taxon>Agaricomycetidae</taxon>
        <taxon>Agaricales</taxon>
        <taxon>Marasmiineae</taxon>
        <taxon>Mycenaceae</taxon>
        <taxon>Mycena</taxon>
    </lineage>
</organism>
<feature type="transmembrane region" description="Helical" evidence="1">
    <location>
        <begin position="44"/>
        <end position="65"/>
    </location>
</feature>
<gene>
    <name evidence="3" type="ORF">GGX14DRAFT_697468</name>
</gene>
<keyword evidence="1" id="KW-0472">Membrane</keyword>
<dbReference type="Pfam" id="PF20152">
    <property type="entry name" value="DUF6534"/>
    <property type="match status" value="1"/>
</dbReference>
<feature type="transmembrane region" description="Helical" evidence="1">
    <location>
        <begin position="6"/>
        <end position="32"/>
    </location>
</feature>
<dbReference type="Proteomes" id="UP001219525">
    <property type="component" value="Unassembled WGS sequence"/>
</dbReference>
<protein>
    <recommendedName>
        <fullName evidence="2">DUF6534 domain-containing protein</fullName>
    </recommendedName>
</protein>
<feature type="transmembrane region" description="Helical" evidence="1">
    <location>
        <begin position="85"/>
        <end position="108"/>
    </location>
</feature>
<reference evidence="3" key="1">
    <citation type="submission" date="2023-03" db="EMBL/GenBank/DDBJ databases">
        <title>Massive genome expansion in bonnet fungi (Mycena s.s.) driven by repeated elements and novel gene families across ecological guilds.</title>
        <authorList>
            <consortium name="Lawrence Berkeley National Laboratory"/>
            <person name="Harder C.B."/>
            <person name="Miyauchi S."/>
            <person name="Viragh M."/>
            <person name="Kuo A."/>
            <person name="Thoen E."/>
            <person name="Andreopoulos B."/>
            <person name="Lu D."/>
            <person name="Skrede I."/>
            <person name="Drula E."/>
            <person name="Henrissat B."/>
            <person name="Morin E."/>
            <person name="Kohler A."/>
            <person name="Barry K."/>
            <person name="LaButti K."/>
            <person name="Morin E."/>
            <person name="Salamov A."/>
            <person name="Lipzen A."/>
            <person name="Mereny Z."/>
            <person name="Hegedus B."/>
            <person name="Baldrian P."/>
            <person name="Stursova M."/>
            <person name="Weitz H."/>
            <person name="Taylor A."/>
            <person name="Grigoriev I.V."/>
            <person name="Nagy L.G."/>
            <person name="Martin F."/>
            <person name="Kauserud H."/>
        </authorList>
    </citation>
    <scope>NUCLEOTIDE SEQUENCE</scope>
    <source>
        <strain evidence="3">9144</strain>
    </source>
</reference>
<dbReference type="InterPro" id="IPR008949">
    <property type="entry name" value="Isoprenoid_synthase_dom_sf"/>
</dbReference>
<dbReference type="AlphaFoldDB" id="A0AAD6VF68"/>
<keyword evidence="1" id="KW-0812">Transmembrane</keyword>
<proteinExistence type="predicted"/>
<accession>A0AAD6VF68</accession>
<evidence type="ECO:0000259" key="2">
    <source>
        <dbReference type="Pfam" id="PF20152"/>
    </source>
</evidence>
<keyword evidence="1" id="KW-1133">Transmembrane helix</keyword>
<keyword evidence="4" id="KW-1185">Reference proteome</keyword>
<evidence type="ECO:0000256" key="1">
    <source>
        <dbReference type="SAM" id="Phobius"/>
    </source>
</evidence>
<feature type="transmembrane region" description="Helical" evidence="1">
    <location>
        <begin position="115"/>
        <end position="139"/>
    </location>
</feature>
<name>A0AAD6VF68_9AGAR</name>
<dbReference type="PANTHER" id="PTHR40465">
    <property type="entry name" value="CHROMOSOME 1, WHOLE GENOME SHOTGUN SEQUENCE"/>
    <property type="match status" value="1"/>
</dbReference>
<sequence length="398" mass="44367">MSLDGTLGTIVIGAAVGTVLFGIMTMQTFNYYDRYSKDPARLKVLVAAVWFLELGHTITLWHALYRITVTFYGQIAHILDPPPSLALTVLFSTLIYATVQTFFALRIWTLSGSYYITIVCSILTTARFAFSLTILSLFLGSNGFEIFTNKIHWSMIAVSSLGPAVDLLIAGSLCFFLWRRRSESHFNATRKLLDTLILWSIETTAITCAVGVMQLIFFLAKSDLAWLTFNLIQPKLFSNSLLAHLNSRERIRNQSSDMGSVVGDELQFAPRRGTCSRGGFGGWTNHESHVASSNGGGEPSGLVLVQQGDPCQRRSVTVVMVNEHTDVSGGMRWISNYHDELVERFLATRSDGRGFPSWGKEIDEQIAIAGNYEWNFGARRYFGNEGPEIQKTRTVVIE</sequence>
<feature type="transmembrane region" description="Helical" evidence="1">
    <location>
        <begin position="151"/>
        <end position="176"/>
    </location>
</feature>
<feature type="transmembrane region" description="Helical" evidence="1">
    <location>
        <begin position="196"/>
        <end position="218"/>
    </location>
</feature>
<dbReference type="Gene3D" id="1.10.600.10">
    <property type="entry name" value="Farnesyl Diphosphate Synthase"/>
    <property type="match status" value="1"/>
</dbReference>